<dbReference type="SUPFAM" id="SSF51905">
    <property type="entry name" value="FAD/NAD(P)-binding domain"/>
    <property type="match status" value="1"/>
</dbReference>
<keyword evidence="4" id="KW-0285">Flavoprotein</keyword>
<gene>
    <name evidence="10" type="ORF">ACFOEK_15660</name>
</gene>
<evidence type="ECO:0000256" key="1">
    <source>
        <dbReference type="ARBA" id="ARBA00001974"/>
    </source>
</evidence>
<dbReference type="InterPro" id="IPR010971">
    <property type="entry name" value="UbiH/COQ6"/>
</dbReference>
<protein>
    <submittedName>
        <fullName evidence="10">FAD-dependent monooxygenase</fullName>
    </submittedName>
</protein>
<dbReference type="PRINTS" id="PR00420">
    <property type="entry name" value="RNGMNOXGNASE"/>
</dbReference>
<dbReference type="PROSITE" id="PS01304">
    <property type="entry name" value="UBIH"/>
    <property type="match status" value="1"/>
</dbReference>
<comment type="pathway">
    <text evidence="2">Cofactor biosynthesis; ubiquinone biosynthesis.</text>
</comment>
<organism evidence="10 11">
    <name type="scientific">Litoribrevibacter euphylliae</name>
    <dbReference type="NCBI Taxonomy" id="1834034"/>
    <lineage>
        <taxon>Bacteria</taxon>
        <taxon>Pseudomonadati</taxon>
        <taxon>Pseudomonadota</taxon>
        <taxon>Gammaproteobacteria</taxon>
        <taxon>Oceanospirillales</taxon>
        <taxon>Oceanospirillaceae</taxon>
        <taxon>Litoribrevibacter</taxon>
    </lineage>
</organism>
<keyword evidence="6" id="KW-0560">Oxidoreductase</keyword>
<dbReference type="InterPro" id="IPR018168">
    <property type="entry name" value="Ubi_Hdrlase_CS"/>
</dbReference>
<keyword evidence="7 10" id="KW-0503">Monooxygenase</keyword>
<feature type="transmembrane region" description="Helical" evidence="8">
    <location>
        <begin position="12"/>
        <end position="29"/>
    </location>
</feature>
<sequence length="437" mass="47814">MDTVSQRFDVVIVGGGLVGATLALLLSSLSKDTESRRSLSIGLIEAGPFNTELMSLEIGDTQFDPRVVALTHASENLFQRIGVWPLVEELRSCAYRTMSVWDAEGTGGIEFSSDEANVDHLGTVVENRILTSALRHCIAQCPNIKVLDRTAVSQLGPMVEDDAETTAGLKPHGVRLLGLDNGQVISARVVVAADGAMSAIRHLAAFNVREWSYNHNAIVTTVETELSHGATARQAFAKEGPLAFLPLSSVGGRHFCSIVWSQEPERAQQLMALSDGAFCHEISNALEHRLGTVLWVDRRYSIPLKQRHAVHYVKDRIALVGDAAHTIHPLAGQGVNLGLLDVAVLAEELVSAFEKNLDLGSDPILRRYQRRRMGHNLSMMSVMEGFKQLFAESAPPVRFIRNVGMSLLNQHPLIKRPIIMRAMGLDGDLPDSVRPLF</sequence>
<dbReference type="InterPro" id="IPR051205">
    <property type="entry name" value="UbiH/COQ6_monooxygenase"/>
</dbReference>
<reference evidence="11" key="1">
    <citation type="journal article" date="2019" name="Int. J. Syst. Evol. Microbiol.">
        <title>The Global Catalogue of Microorganisms (GCM) 10K type strain sequencing project: providing services to taxonomists for standard genome sequencing and annotation.</title>
        <authorList>
            <consortium name="The Broad Institute Genomics Platform"/>
            <consortium name="The Broad Institute Genome Sequencing Center for Infectious Disease"/>
            <person name="Wu L."/>
            <person name="Ma J."/>
        </authorList>
    </citation>
    <scope>NUCLEOTIDE SEQUENCE [LARGE SCALE GENOMIC DNA]</scope>
    <source>
        <strain evidence="11">KCTC 52438</strain>
    </source>
</reference>
<dbReference type="GO" id="GO:0004497">
    <property type="term" value="F:monooxygenase activity"/>
    <property type="evidence" value="ECO:0007669"/>
    <property type="project" value="UniProtKB-KW"/>
</dbReference>
<evidence type="ECO:0000256" key="4">
    <source>
        <dbReference type="ARBA" id="ARBA00022630"/>
    </source>
</evidence>
<dbReference type="Pfam" id="PF01494">
    <property type="entry name" value="FAD_binding_3"/>
    <property type="match status" value="1"/>
</dbReference>
<dbReference type="InterPro" id="IPR002938">
    <property type="entry name" value="FAD-bd"/>
</dbReference>
<evidence type="ECO:0000256" key="8">
    <source>
        <dbReference type="SAM" id="Phobius"/>
    </source>
</evidence>
<keyword evidence="11" id="KW-1185">Reference proteome</keyword>
<accession>A0ABV7HM95</accession>
<keyword evidence="5" id="KW-0274">FAD</keyword>
<name>A0ABV7HM95_9GAMM</name>
<keyword evidence="8" id="KW-0812">Transmembrane</keyword>
<evidence type="ECO:0000313" key="10">
    <source>
        <dbReference type="EMBL" id="MFC3152472.1"/>
    </source>
</evidence>
<comment type="caution">
    <text evidence="10">The sequence shown here is derived from an EMBL/GenBank/DDBJ whole genome shotgun (WGS) entry which is preliminary data.</text>
</comment>
<dbReference type="InterPro" id="IPR036188">
    <property type="entry name" value="FAD/NAD-bd_sf"/>
</dbReference>
<dbReference type="NCBIfam" id="TIGR01988">
    <property type="entry name" value="Ubi-OHases"/>
    <property type="match status" value="1"/>
</dbReference>
<evidence type="ECO:0000256" key="6">
    <source>
        <dbReference type="ARBA" id="ARBA00023002"/>
    </source>
</evidence>
<evidence type="ECO:0000256" key="5">
    <source>
        <dbReference type="ARBA" id="ARBA00022827"/>
    </source>
</evidence>
<dbReference type="Proteomes" id="UP001595476">
    <property type="component" value="Unassembled WGS sequence"/>
</dbReference>
<evidence type="ECO:0000256" key="2">
    <source>
        <dbReference type="ARBA" id="ARBA00004749"/>
    </source>
</evidence>
<evidence type="ECO:0000256" key="3">
    <source>
        <dbReference type="ARBA" id="ARBA00005349"/>
    </source>
</evidence>
<comment type="similarity">
    <text evidence="3">Belongs to the UbiH/COQ6 family.</text>
</comment>
<evidence type="ECO:0000256" key="7">
    <source>
        <dbReference type="ARBA" id="ARBA00023033"/>
    </source>
</evidence>
<proteinExistence type="inferred from homology"/>
<dbReference type="Gene3D" id="3.50.50.60">
    <property type="entry name" value="FAD/NAD(P)-binding domain"/>
    <property type="match status" value="2"/>
</dbReference>
<keyword evidence="8" id="KW-1133">Transmembrane helix</keyword>
<dbReference type="PANTHER" id="PTHR43876:SF7">
    <property type="entry name" value="UBIQUINONE BIOSYNTHESIS MONOOXYGENASE COQ6, MITOCHONDRIAL"/>
    <property type="match status" value="1"/>
</dbReference>
<feature type="domain" description="FAD-binding" evidence="9">
    <location>
        <begin position="8"/>
        <end position="372"/>
    </location>
</feature>
<dbReference type="PANTHER" id="PTHR43876">
    <property type="entry name" value="UBIQUINONE BIOSYNTHESIS MONOOXYGENASE COQ6, MITOCHONDRIAL"/>
    <property type="match status" value="1"/>
</dbReference>
<keyword evidence="8" id="KW-0472">Membrane</keyword>
<evidence type="ECO:0000313" key="11">
    <source>
        <dbReference type="Proteomes" id="UP001595476"/>
    </source>
</evidence>
<dbReference type="RefSeq" id="WP_386722403.1">
    <property type="nucleotide sequence ID" value="NZ_JBHRSZ010000007.1"/>
</dbReference>
<dbReference type="EMBL" id="JBHRSZ010000007">
    <property type="protein sequence ID" value="MFC3152472.1"/>
    <property type="molecule type" value="Genomic_DNA"/>
</dbReference>
<evidence type="ECO:0000259" key="9">
    <source>
        <dbReference type="Pfam" id="PF01494"/>
    </source>
</evidence>
<comment type="cofactor">
    <cofactor evidence="1">
        <name>FAD</name>
        <dbReference type="ChEBI" id="CHEBI:57692"/>
    </cofactor>
</comment>